<name>A0ACB8DVS5_DERSI</name>
<reference evidence="1" key="1">
    <citation type="submission" date="2020-05" db="EMBL/GenBank/DDBJ databases">
        <title>Large-scale comparative analyses of tick genomes elucidate their genetic diversity and vector capacities.</title>
        <authorList>
            <person name="Jia N."/>
            <person name="Wang J."/>
            <person name="Shi W."/>
            <person name="Du L."/>
            <person name="Sun Y."/>
            <person name="Zhan W."/>
            <person name="Jiang J."/>
            <person name="Wang Q."/>
            <person name="Zhang B."/>
            <person name="Ji P."/>
            <person name="Sakyi L.B."/>
            <person name="Cui X."/>
            <person name="Yuan T."/>
            <person name="Jiang B."/>
            <person name="Yang W."/>
            <person name="Lam T.T.-Y."/>
            <person name="Chang Q."/>
            <person name="Ding S."/>
            <person name="Wang X."/>
            <person name="Zhu J."/>
            <person name="Ruan X."/>
            <person name="Zhao L."/>
            <person name="Wei J."/>
            <person name="Que T."/>
            <person name="Du C."/>
            <person name="Cheng J."/>
            <person name="Dai P."/>
            <person name="Han X."/>
            <person name="Huang E."/>
            <person name="Gao Y."/>
            <person name="Liu J."/>
            <person name="Shao H."/>
            <person name="Ye R."/>
            <person name="Li L."/>
            <person name="Wei W."/>
            <person name="Wang X."/>
            <person name="Wang C."/>
            <person name="Yang T."/>
            <person name="Huo Q."/>
            <person name="Li W."/>
            <person name="Guo W."/>
            <person name="Chen H."/>
            <person name="Zhou L."/>
            <person name="Ni X."/>
            <person name="Tian J."/>
            <person name="Zhou Y."/>
            <person name="Sheng Y."/>
            <person name="Liu T."/>
            <person name="Pan Y."/>
            <person name="Xia L."/>
            <person name="Li J."/>
            <person name="Zhao F."/>
            <person name="Cao W."/>
        </authorList>
    </citation>
    <scope>NUCLEOTIDE SEQUENCE</scope>
    <source>
        <strain evidence="1">Dsil-2018</strain>
    </source>
</reference>
<organism evidence="1 2">
    <name type="scientific">Dermacentor silvarum</name>
    <name type="common">Tick</name>
    <dbReference type="NCBI Taxonomy" id="543639"/>
    <lineage>
        <taxon>Eukaryota</taxon>
        <taxon>Metazoa</taxon>
        <taxon>Ecdysozoa</taxon>
        <taxon>Arthropoda</taxon>
        <taxon>Chelicerata</taxon>
        <taxon>Arachnida</taxon>
        <taxon>Acari</taxon>
        <taxon>Parasitiformes</taxon>
        <taxon>Ixodida</taxon>
        <taxon>Ixodoidea</taxon>
        <taxon>Ixodidae</taxon>
        <taxon>Rhipicephalinae</taxon>
        <taxon>Dermacentor</taxon>
    </lineage>
</organism>
<accession>A0ACB8DVS5</accession>
<dbReference type="EMBL" id="CM023470">
    <property type="protein sequence ID" value="KAH7978732.1"/>
    <property type="molecule type" value="Genomic_DNA"/>
</dbReference>
<protein>
    <submittedName>
        <fullName evidence="1">Uncharacterized protein</fullName>
    </submittedName>
</protein>
<proteinExistence type="predicted"/>
<evidence type="ECO:0000313" key="1">
    <source>
        <dbReference type="EMBL" id="KAH7978732.1"/>
    </source>
</evidence>
<dbReference type="Proteomes" id="UP000821865">
    <property type="component" value="Chromosome 1"/>
</dbReference>
<evidence type="ECO:0000313" key="2">
    <source>
        <dbReference type="Proteomes" id="UP000821865"/>
    </source>
</evidence>
<sequence length="129" mass="14686">MLLLVREELGLQVCKPEKGQLIQAGKASRLMKSRRMKELNRGGALNRILFNDEMSQFSPSNCLQKPRQLLPQASPRTTGISVLGKNKLIFVPKGVKIDVETCRELFLEIAVIQWAIENAENINWRLQQD</sequence>
<comment type="caution">
    <text evidence="1">The sequence shown here is derived from an EMBL/GenBank/DDBJ whole genome shotgun (WGS) entry which is preliminary data.</text>
</comment>
<gene>
    <name evidence="1" type="ORF">HPB49_006559</name>
</gene>
<keyword evidence="2" id="KW-1185">Reference proteome</keyword>